<dbReference type="InterPro" id="IPR000515">
    <property type="entry name" value="MetI-like"/>
</dbReference>
<evidence type="ECO:0000256" key="5">
    <source>
        <dbReference type="ARBA" id="ARBA00022692"/>
    </source>
</evidence>
<dbReference type="SUPFAM" id="SSF161098">
    <property type="entry name" value="MetI-like"/>
    <property type="match status" value="1"/>
</dbReference>
<dbReference type="EMBL" id="JAXAFJ010000001">
    <property type="protein sequence ID" value="MDX6804720.1"/>
    <property type="molecule type" value="Genomic_DNA"/>
</dbReference>
<evidence type="ECO:0000256" key="1">
    <source>
        <dbReference type="ARBA" id="ARBA00004429"/>
    </source>
</evidence>
<comment type="caution">
    <text evidence="11">The sequence shown here is derived from an EMBL/GenBank/DDBJ whole genome shotgun (WGS) entry which is preliminary data.</text>
</comment>
<comment type="subcellular location">
    <subcellularLocation>
        <location evidence="1">Cell inner membrane</location>
        <topology evidence="1">Multi-pass membrane protein</topology>
    </subcellularLocation>
    <subcellularLocation>
        <location evidence="9">Cell membrane</location>
        <topology evidence="9">Multi-pass membrane protein</topology>
    </subcellularLocation>
</comment>
<feature type="transmembrane region" description="Helical" evidence="9">
    <location>
        <begin position="367"/>
        <end position="389"/>
    </location>
</feature>
<organism evidence="11 12">
    <name type="scientific">Terrihabitans rhizophilus</name>
    <dbReference type="NCBI Taxonomy" id="3092662"/>
    <lineage>
        <taxon>Bacteria</taxon>
        <taxon>Pseudomonadati</taxon>
        <taxon>Pseudomonadota</taxon>
        <taxon>Alphaproteobacteria</taxon>
        <taxon>Hyphomicrobiales</taxon>
        <taxon>Terrihabitans</taxon>
    </lineage>
</organism>
<evidence type="ECO:0000313" key="12">
    <source>
        <dbReference type="Proteomes" id="UP001274321"/>
    </source>
</evidence>
<reference evidence="11 12" key="1">
    <citation type="submission" date="2023-11" db="EMBL/GenBank/DDBJ databases">
        <authorList>
            <person name="Bao R."/>
        </authorList>
    </citation>
    <scope>NUCLEOTIDE SEQUENCE [LARGE SCALE GENOMIC DNA]</scope>
    <source>
        <strain evidence="11 12">PJ23</strain>
    </source>
</reference>
<dbReference type="PANTHER" id="PTHR30614">
    <property type="entry name" value="MEMBRANE COMPONENT OF AMINO ACID ABC TRANSPORTER"/>
    <property type="match status" value="1"/>
</dbReference>
<dbReference type="PROSITE" id="PS50928">
    <property type="entry name" value="ABC_TM1"/>
    <property type="match status" value="1"/>
</dbReference>
<feature type="domain" description="ABC transmembrane type-1" evidence="10">
    <location>
        <begin position="100"/>
        <end position="386"/>
    </location>
</feature>
<feature type="transmembrane region" description="Helical" evidence="9">
    <location>
        <begin position="267"/>
        <end position="286"/>
    </location>
</feature>
<keyword evidence="6" id="KW-0029">Amino-acid transport</keyword>
<dbReference type="NCBIfam" id="TIGR01726">
    <property type="entry name" value="HEQRo_perm_3TM"/>
    <property type="match status" value="1"/>
</dbReference>
<evidence type="ECO:0000256" key="3">
    <source>
        <dbReference type="ARBA" id="ARBA00022448"/>
    </source>
</evidence>
<gene>
    <name evidence="11" type="ORF">SCD90_01475</name>
</gene>
<protein>
    <submittedName>
        <fullName evidence="11">ABC transporter permease subunit</fullName>
    </submittedName>
</protein>
<dbReference type="InterPro" id="IPR035906">
    <property type="entry name" value="MetI-like_sf"/>
</dbReference>
<dbReference type="InterPro" id="IPR010065">
    <property type="entry name" value="AA_ABC_transptr_permease_3TM"/>
</dbReference>
<accession>A0ABU4RM20</accession>
<keyword evidence="5 9" id="KW-0812">Transmembrane</keyword>
<evidence type="ECO:0000259" key="10">
    <source>
        <dbReference type="PROSITE" id="PS50928"/>
    </source>
</evidence>
<evidence type="ECO:0000256" key="8">
    <source>
        <dbReference type="ARBA" id="ARBA00023136"/>
    </source>
</evidence>
<evidence type="ECO:0000256" key="9">
    <source>
        <dbReference type="RuleBase" id="RU363032"/>
    </source>
</evidence>
<keyword evidence="4" id="KW-1003">Cell membrane</keyword>
<dbReference type="InterPro" id="IPR043429">
    <property type="entry name" value="ArtM/GltK/GlnP/TcyL/YhdX-like"/>
</dbReference>
<evidence type="ECO:0000256" key="7">
    <source>
        <dbReference type="ARBA" id="ARBA00022989"/>
    </source>
</evidence>
<evidence type="ECO:0000313" key="11">
    <source>
        <dbReference type="EMBL" id="MDX6804720.1"/>
    </source>
</evidence>
<keyword evidence="8 9" id="KW-0472">Membrane</keyword>
<dbReference type="Proteomes" id="UP001274321">
    <property type="component" value="Unassembled WGS sequence"/>
</dbReference>
<evidence type="ECO:0000256" key="6">
    <source>
        <dbReference type="ARBA" id="ARBA00022970"/>
    </source>
</evidence>
<dbReference type="RefSeq" id="WP_319842837.1">
    <property type="nucleotide sequence ID" value="NZ_JAXAFJ010000001.1"/>
</dbReference>
<dbReference type="Gene3D" id="1.10.3720.10">
    <property type="entry name" value="MetI-like"/>
    <property type="match status" value="2"/>
</dbReference>
<comment type="similarity">
    <text evidence="2">Belongs to the binding-protein-dependent transport system permease family. HisMQ subfamily.</text>
</comment>
<feature type="transmembrane region" description="Helical" evidence="9">
    <location>
        <begin position="225"/>
        <end position="247"/>
    </location>
</feature>
<sequence>MSQPTLAAARRRPPPVRPPLSLASAWHDAGVRAWIYQIVVVAGVIGLGAFLIGNAQDALSKQGISTGFSFLWQTAGFDIGETIVPFSSQDSFLKAYGVAVLNTLKVAAAGIALSTVIGVIVGVGRLSQNLLVRKLASIYVEVFRNTPQLLQLIFWYTLITSLPRPRDALSVGGAAFLSNRGLSMPWFGADFPVFASLAALIAGCAAGWGLLCLSDARRRRMAQFGAAALALGAPLAVILASGASLQISVPRLAGFNFRDGTTISPEFLALLLGLSLYIAAFIAEIVRSGIQSVSRGQVEAAASIGLSRFHTYRKVIFPQALRVMVPPAAGQFVSVVKNSSLGVAVGYPELFSINNTIVTLSGHTVEAIAIMMSIYLGISFVIAMAMNLYNRFVQIRER</sequence>
<name>A0ABU4RM20_9HYPH</name>
<keyword evidence="3 9" id="KW-0813">Transport</keyword>
<dbReference type="CDD" id="cd06261">
    <property type="entry name" value="TM_PBP2"/>
    <property type="match status" value="1"/>
</dbReference>
<proteinExistence type="inferred from homology"/>
<evidence type="ECO:0000256" key="4">
    <source>
        <dbReference type="ARBA" id="ARBA00022475"/>
    </source>
</evidence>
<dbReference type="PANTHER" id="PTHR30614:SF37">
    <property type="entry name" value="AMINO-ACID ABC TRANSPORTER PERMEASE PROTEIN YHDX-RELATED"/>
    <property type="match status" value="1"/>
</dbReference>
<keyword evidence="12" id="KW-1185">Reference proteome</keyword>
<feature type="transmembrane region" description="Helical" evidence="9">
    <location>
        <begin position="191"/>
        <end position="213"/>
    </location>
</feature>
<feature type="transmembrane region" description="Helical" evidence="9">
    <location>
        <begin position="34"/>
        <end position="52"/>
    </location>
</feature>
<dbReference type="Pfam" id="PF00528">
    <property type="entry name" value="BPD_transp_1"/>
    <property type="match status" value="1"/>
</dbReference>
<feature type="transmembrane region" description="Helical" evidence="9">
    <location>
        <begin position="106"/>
        <end position="126"/>
    </location>
</feature>
<evidence type="ECO:0000256" key="2">
    <source>
        <dbReference type="ARBA" id="ARBA00010072"/>
    </source>
</evidence>
<keyword evidence="7 9" id="KW-1133">Transmembrane helix</keyword>